<evidence type="ECO:0000313" key="1">
    <source>
        <dbReference type="EMBL" id="MBK6005943.1"/>
    </source>
</evidence>
<proteinExistence type="predicted"/>
<accession>A0A934WLZ2</accession>
<dbReference type="GO" id="GO:0003677">
    <property type="term" value="F:DNA binding"/>
    <property type="evidence" value="ECO:0007669"/>
    <property type="project" value="InterPro"/>
</dbReference>
<reference evidence="1" key="2">
    <citation type="submission" date="2021-01" db="EMBL/GenBank/DDBJ databases">
        <authorList>
            <person name="Kang M."/>
        </authorList>
    </citation>
    <scope>NUCLEOTIDE SEQUENCE</scope>
    <source>
        <strain evidence="1">KACC 17527</strain>
    </source>
</reference>
<keyword evidence="2" id="KW-1185">Reference proteome</keyword>
<name>A0A934WLZ2_9BURK</name>
<dbReference type="EMBL" id="JAEPWM010000002">
    <property type="protein sequence ID" value="MBK6005943.1"/>
    <property type="molecule type" value="Genomic_DNA"/>
</dbReference>
<dbReference type="Gene3D" id="1.10.260.40">
    <property type="entry name" value="lambda repressor-like DNA-binding domains"/>
    <property type="match status" value="1"/>
</dbReference>
<reference evidence="1" key="1">
    <citation type="journal article" date="2012" name="J. Microbiol. Biotechnol.">
        <title>Ramlibacter ginsenosidimutans sp. nov., with ginsenoside-converting activity.</title>
        <authorList>
            <person name="Wang L."/>
            <person name="An D.S."/>
            <person name="Kim S.G."/>
            <person name="Jin F.X."/>
            <person name="Kim S.C."/>
            <person name="Lee S.T."/>
            <person name="Im W.T."/>
        </authorList>
    </citation>
    <scope>NUCLEOTIDE SEQUENCE</scope>
    <source>
        <strain evidence="1">KACC 17527</strain>
    </source>
</reference>
<sequence>MSEVENGERLLDLLEYLRWATEIDADPMELLKDLVAEVEARGRLRKRTQLKVDQ</sequence>
<evidence type="ECO:0000313" key="2">
    <source>
        <dbReference type="Proteomes" id="UP000630528"/>
    </source>
</evidence>
<comment type="caution">
    <text evidence="1">The sequence shown here is derived from an EMBL/GenBank/DDBJ whole genome shotgun (WGS) entry which is preliminary data.</text>
</comment>
<gene>
    <name evidence="1" type="ORF">JJB11_07530</name>
</gene>
<organism evidence="1 2">
    <name type="scientific">Ramlibacter ginsenosidimutans</name>
    <dbReference type="NCBI Taxonomy" id="502333"/>
    <lineage>
        <taxon>Bacteria</taxon>
        <taxon>Pseudomonadati</taxon>
        <taxon>Pseudomonadota</taxon>
        <taxon>Betaproteobacteria</taxon>
        <taxon>Burkholderiales</taxon>
        <taxon>Comamonadaceae</taxon>
        <taxon>Ramlibacter</taxon>
    </lineage>
</organism>
<protein>
    <submittedName>
        <fullName evidence="1">Uncharacterized protein</fullName>
    </submittedName>
</protein>
<dbReference type="InterPro" id="IPR010982">
    <property type="entry name" value="Lambda_DNA-bd_dom_sf"/>
</dbReference>
<dbReference type="Proteomes" id="UP000630528">
    <property type="component" value="Unassembled WGS sequence"/>
</dbReference>
<dbReference type="AlphaFoldDB" id="A0A934WLZ2"/>